<dbReference type="FunFam" id="3.40.50.720:FF:000009">
    <property type="entry name" value="Fatty oxidation complex, alpha subunit"/>
    <property type="match status" value="1"/>
</dbReference>
<dbReference type="CDD" id="cd06558">
    <property type="entry name" value="crotonase-like"/>
    <property type="match status" value="1"/>
</dbReference>
<dbReference type="Pfam" id="PF00378">
    <property type="entry name" value="ECH_1"/>
    <property type="match status" value="1"/>
</dbReference>
<dbReference type="Gene3D" id="1.10.1040.50">
    <property type="match status" value="1"/>
</dbReference>
<keyword evidence="6" id="KW-0520">NAD</keyword>
<dbReference type="InterPro" id="IPR006108">
    <property type="entry name" value="3HC_DH_C"/>
</dbReference>
<evidence type="ECO:0000313" key="14">
    <source>
        <dbReference type="Proteomes" id="UP000319148"/>
    </source>
</evidence>
<dbReference type="InterPro" id="IPR001753">
    <property type="entry name" value="Enoyl-CoA_hydra/iso"/>
</dbReference>
<evidence type="ECO:0000313" key="13">
    <source>
        <dbReference type="EMBL" id="TPD59270.1"/>
    </source>
</evidence>
<dbReference type="InterPro" id="IPR006176">
    <property type="entry name" value="3-OHacyl-CoA_DH_NAD-bd"/>
</dbReference>
<dbReference type="Pfam" id="PF00725">
    <property type="entry name" value="3HCDH"/>
    <property type="match status" value="1"/>
</dbReference>
<dbReference type="OrthoDB" id="9771883at2"/>
<dbReference type="GO" id="GO:0004300">
    <property type="term" value="F:enoyl-CoA hydratase activity"/>
    <property type="evidence" value="ECO:0007669"/>
    <property type="project" value="TreeGrafter"/>
</dbReference>
<dbReference type="PANTHER" id="PTHR43612:SF3">
    <property type="entry name" value="TRIFUNCTIONAL ENZYME SUBUNIT ALPHA, MITOCHONDRIAL"/>
    <property type="match status" value="1"/>
</dbReference>
<evidence type="ECO:0000259" key="12">
    <source>
        <dbReference type="Pfam" id="PF02737"/>
    </source>
</evidence>
<dbReference type="GO" id="GO:0070403">
    <property type="term" value="F:NAD+ binding"/>
    <property type="evidence" value="ECO:0007669"/>
    <property type="project" value="InterPro"/>
</dbReference>
<organism evidence="13 14">
    <name type="scientific">Emcibacter nanhaiensis</name>
    <dbReference type="NCBI Taxonomy" id="1505037"/>
    <lineage>
        <taxon>Bacteria</taxon>
        <taxon>Pseudomonadati</taxon>
        <taxon>Pseudomonadota</taxon>
        <taxon>Alphaproteobacteria</taxon>
        <taxon>Emcibacterales</taxon>
        <taxon>Emcibacteraceae</taxon>
        <taxon>Emcibacter</taxon>
    </lineage>
</organism>
<dbReference type="GO" id="GO:0016509">
    <property type="term" value="F:long-chain (3S)-3-hydroxyacyl-CoA dehydrogenase (NAD+) activity"/>
    <property type="evidence" value="ECO:0007669"/>
    <property type="project" value="TreeGrafter"/>
</dbReference>
<evidence type="ECO:0000256" key="2">
    <source>
        <dbReference type="ARBA" id="ARBA00007005"/>
    </source>
</evidence>
<proteinExistence type="inferred from homology"/>
<dbReference type="AlphaFoldDB" id="A0A501PFR4"/>
<dbReference type="UniPathway" id="UPA00659"/>
<dbReference type="EMBL" id="VFIY01000014">
    <property type="protein sequence ID" value="TPD59270.1"/>
    <property type="molecule type" value="Genomic_DNA"/>
</dbReference>
<reference evidence="14" key="1">
    <citation type="submission" date="2019-06" db="EMBL/GenBank/DDBJ databases">
        <title>The complete genome of Emcibacter congregatus ZYLT.</title>
        <authorList>
            <person name="Zhao Z."/>
        </authorList>
    </citation>
    <scope>NUCLEOTIDE SEQUENCE [LARGE SCALE GENOMIC DNA]</scope>
    <source>
        <strain evidence="14">MCCC 1A06723</strain>
    </source>
</reference>
<evidence type="ECO:0000256" key="9">
    <source>
        <dbReference type="ARBA" id="ARBA00023268"/>
    </source>
</evidence>
<comment type="caution">
    <text evidence="13">The sequence shown here is derived from an EMBL/GenBank/DDBJ whole genome shotgun (WGS) entry which is preliminary data.</text>
</comment>
<evidence type="ECO:0000256" key="1">
    <source>
        <dbReference type="ARBA" id="ARBA00005005"/>
    </source>
</evidence>
<protein>
    <submittedName>
        <fullName evidence="13">3-hydroxyacyl-CoA dehydrogenase</fullName>
    </submittedName>
</protein>
<dbReference type="PANTHER" id="PTHR43612">
    <property type="entry name" value="TRIFUNCTIONAL ENZYME SUBUNIT ALPHA"/>
    <property type="match status" value="1"/>
</dbReference>
<evidence type="ECO:0000256" key="3">
    <source>
        <dbReference type="ARBA" id="ARBA00022832"/>
    </source>
</evidence>
<dbReference type="InterPro" id="IPR050136">
    <property type="entry name" value="FA_oxidation_alpha_subunit"/>
</dbReference>
<keyword evidence="7" id="KW-0443">Lipid metabolism</keyword>
<evidence type="ECO:0000256" key="10">
    <source>
        <dbReference type="ARBA" id="ARBA00049556"/>
    </source>
</evidence>
<dbReference type="Pfam" id="PF02737">
    <property type="entry name" value="3HCDH_N"/>
    <property type="match status" value="1"/>
</dbReference>
<name>A0A501PFR4_9PROT</name>
<keyword evidence="14" id="KW-1185">Reference proteome</keyword>
<keyword evidence="3" id="KW-0276">Fatty acid metabolism</keyword>
<evidence type="ECO:0000256" key="7">
    <source>
        <dbReference type="ARBA" id="ARBA00023098"/>
    </source>
</evidence>
<keyword evidence="9" id="KW-0511">Multifunctional enzyme</keyword>
<comment type="pathway">
    <text evidence="1">Lipid metabolism; fatty acid beta-oxidation.</text>
</comment>
<dbReference type="SUPFAM" id="SSF52096">
    <property type="entry name" value="ClpP/crotonase"/>
    <property type="match status" value="1"/>
</dbReference>
<dbReference type="InterPro" id="IPR008927">
    <property type="entry name" value="6-PGluconate_DH-like_C_sf"/>
</dbReference>
<sequence length="723" mass="78871">MDEFHYAKDSDGIVTVTMDMAGPVNAMNARYSELMGKTLERLEAEEHLTGVIIASAKDTFFAGGDLNELLAVQKGDEETFFADAEKGKGLLRRLEKLPVPVVAAINGAALGGGFEICLSCNRRIAWNDKSVIVGLPEVTLGLLPGAGGVVRLTHLLGFEKALPYLLEGRKVRVGKALRGGLLDDGVDRLENLLPRAKEWILENREKEEAALQPWDRPGHKIPGGDIRSPAVMQVVQVAPIMLLKKTRGLLPAPQRILESATEAVRVDFDTALRIESRNFVSLVTSPVAKNMITAFFFQMNHVNGGGNRPEGYPASSVKKLGIIGAGMMGQGIAYVAAKAGIRVVLKDVNLDQAEKGRDYSARLLDKAIEAGHADEGKKAALLGLIEATDEDAGLSGCDLIVEAVFEDLELKHRINEATEGQLAEEGVWGSNTSTLPITRLAESSAKPDRFIGIHFFSPVDRMPLVELICGAETSDETLARAFDFVRQIRKTPIVVNDSTGFFASRTFGVQLGEASQMVAEGVHPARIEALAKAVGMPVGPLTIYDEISQRLSLKVWETQRNMGLRREADDMTPAGTGVIRTLVEEFDRGGRHYGGGFYDYRDGEKMIWPGLIERYYNPGLEISDRDIMDRLLFSNVIESLKCLEEGVLRSVADGNIGSLLGIGAPAWTGGYIQFVNGYGLKKFRERCNELADLYGERFRAPGVVSEKIAQGELFRQDGSERAK</sequence>
<dbReference type="InterPro" id="IPR036291">
    <property type="entry name" value="NAD(P)-bd_dom_sf"/>
</dbReference>
<comment type="catalytic activity">
    <reaction evidence="10">
        <text>a (3S)-3-hydroxyacyl-CoA + NAD(+) = a 3-oxoacyl-CoA + NADH + H(+)</text>
        <dbReference type="Rhea" id="RHEA:22432"/>
        <dbReference type="ChEBI" id="CHEBI:15378"/>
        <dbReference type="ChEBI" id="CHEBI:57318"/>
        <dbReference type="ChEBI" id="CHEBI:57540"/>
        <dbReference type="ChEBI" id="CHEBI:57945"/>
        <dbReference type="ChEBI" id="CHEBI:90726"/>
        <dbReference type="EC" id="1.1.1.35"/>
    </reaction>
</comment>
<accession>A0A501PFR4</accession>
<evidence type="ECO:0000256" key="5">
    <source>
        <dbReference type="ARBA" id="ARBA00023002"/>
    </source>
</evidence>
<dbReference type="SUPFAM" id="SSF48179">
    <property type="entry name" value="6-phosphogluconate dehydrogenase C-terminal domain-like"/>
    <property type="match status" value="2"/>
</dbReference>
<comment type="similarity">
    <text evidence="2">In the central section; belongs to the 3-hydroxyacyl-CoA dehydrogenase family.</text>
</comment>
<evidence type="ECO:0000256" key="4">
    <source>
        <dbReference type="ARBA" id="ARBA00022963"/>
    </source>
</evidence>
<dbReference type="Proteomes" id="UP000319148">
    <property type="component" value="Unassembled WGS sequence"/>
</dbReference>
<evidence type="ECO:0000259" key="11">
    <source>
        <dbReference type="Pfam" id="PF00725"/>
    </source>
</evidence>
<evidence type="ECO:0000256" key="8">
    <source>
        <dbReference type="ARBA" id="ARBA00023239"/>
    </source>
</evidence>
<dbReference type="InterPro" id="IPR029045">
    <property type="entry name" value="ClpP/crotonase-like_dom_sf"/>
</dbReference>
<keyword evidence="8" id="KW-0456">Lyase</keyword>
<feature type="domain" description="3-hydroxyacyl-CoA dehydrogenase C-terminal" evidence="11">
    <location>
        <begin position="500"/>
        <end position="600"/>
    </location>
</feature>
<dbReference type="RefSeq" id="WP_139940934.1">
    <property type="nucleotide sequence ID" value="NZ_JBHSYP010000006.1"/>
</dbReference>
<dbReference type="Gene3D" id="3.40.50.720">
    <property type="entry name" value="NAD(P)-binding Rossmann-like Domain"/>
    <property type="match status" value="1"/>
</dbReference>
<dbReference type="Gene3D" id="3.90.226.10">
    <property type="entry name" value="2-enoyl-CoA Hydratase, Chain A, domain 1"/>
    <property type="match status" value="1"/>
</dbReference>
<dbReference type="SUPFAM" id="SSF51735">
    <property type="entry name" value="NAD(P)-binding Rossmann-fold domains"/>
    <property type="match status" value="1"/>
</dbReference>
<feature type="domain" description="3-hydroxyacyl-CoA dehydrogenase NAD binding" evidence="12">
    <location>
        <begin position="319"/>
        <end position="497"/>
    </location>
</feature>
<gene>
    <name evidence="13" type="ORF">FIV46_10760</name>
</gene>
<keyword evidence="5" id="KW-0560">Oxidoreductase</keyword>
<evidence type="ECO:0000256" key="6">
    <source>
        <dbReference type="ARBA" id="ARBA00023027"/>
    </source>
</evidence>
<keyword evidence="4" id="KW-0442">Lipid degradation</keyword>
<dbReference type="GO" id="GO:0006635">
    <property type="term" value="P:fatty acid beta-oxidation"/>
    <property type="evidence" value="ECO:0007669"/>
    <property type="project" value="UniProtKB-UniPathway"/>
</dbReference>